<reference evidence="2" key="2">
    <citation type="journal article" date="2009" name="Fungal Genet. Biol.">
        <title>The 2008 update of the Aspergillus nidulans genome annotation: a community effort.</title>
        <authorList>
            <person name="Wortman J.R."/>
            <person name="Gilsenan J.M."/>
            <person name="Joardar V."/>
            <person name="Deegan J."/>
            <person name="Clutterbuck J."/>
            <person name="Andersen M.R."/>
            <person name="Archer D."/>
            <person name="Bencina M."/>
            <person name="Braus G."/>
            <person name="Coutinho P."/>
            <person name="von Dohren H."/>
            <person name="Doonan J."/>
            <person name="Driessen A.J."/>
            <person name="Durek P."/>
            <person name="Espeso E."/>
            <person name="Fekete E."/>
            <person name="Flipphi M."/>
            <person name="Estrada C.G."/>
            <person name="Geysens S."/>
            <person name="Goldman G."/>
            <person name="de Groot P.W."/>
            <person name="Hansen K."/>
            <person name="Harris S.D."/>
            <person name="Heinekamp T."/>
            <person name="Helmstaedt K."/>
            <person name="Henrissat B."/>
            <person name="Hofmann G."/>
            <person name="Homan T."/>
            <person name="Horio T."/>
            <person name="Horiuchi H."/>
            <person name="James S."/>
            <person name="Jones M."/>
            <person name="Karaffa L."/>
            <person name="Karanyi Z."/>
            <person name="Kato M."/>
            <person name="Keller N."/>
            <person name="Kelly D.E."/>
            <person name="Kiel J.A."/>
            <person name="Kim J.M."/>
            <person name="van der Klei I.J."/>
            <person name="Klis F.M."/>
            <person name="Kovalchuk A."/>
            <person name="Krasevec N."/>
            <person name="Kubicek C.P."/>
            <person name="Liu B."/>
            <person name="Maccabe A."/>
            <person name="Meyer V."/>
            <person name="Mirabito P."/>
            <person name="Miskei M."/>
            <person name="Mos M."/>
            <person name="Mullins J."/>
            <person name="Nelson D.R."/>
            <person name="Nielsen J."/>
            <person name="Oakley B.R."/>
            <person name="Osmani S.A."/>
            <person name="Pakula T."/>
            <person name="Paszewski A."/>
            <person name="Paulsen I."/>
            <person name="Pilsyk S."/>
            <person name="Pocsi I."/>
            <person name="Punt P.J."/>
            <person name="Ram A.F."/>
            <person name="Ren Q."/>
            <person name="Robellet X."/>
            <person name="Robson G."/>
            <person name="Seiboth B."/>
            <person name="van Solingen P."/>
            <person name="Specht T."/>
            <person name="Sun J."/>
            <person name="Taheri-Talesh N."/>
            <person name="Takeshita N."/>
            <person name="Ussery D."/>
            <person name="vanKuyk P.A."/>
            <person name="Visser H."/>
            <person name="van de Vondervoort P.J."/>
            <person name="de Vries R.P."/>
            <person name="Walton J."/>
            <person name="Xiang X."/>
            <person name="Xiong Y."/>
            <person name="Zeng A.P."/>
            <person name="Brandt B.W."/>
            <person name="Cornell M.J."/>
            <person name="van den Hondel C.A."/>
            <person name="Visser J."/>
            <person name="Oliver S.G."/>
            <person name="Turner G."/>
        </authorList>
    </citation>
    <scope>GENOME REANNOTATION</scope>
    <source>
        <strain evidence="2">FGSC A4 / ATCC 38163 / CBS 112.46 / NRRL 194 / M139</strain>
    </source>
</reference>
<sequence length="328" mass="35807">MDQSVPFQITRKVERLGSLRYAEHAVPIEHFLFPDNANVPLHPLTTTMTKWHIPALICIVHTTLCLAAGNGPYDASYSIDPSLPNHTIYMPRYLPSNTTLPALIWGNGACSANGTLFGNFLTNIASYGFLAIASGAPDGHGTTDVQLMRDALDWIETNTNKTAKHRAIDRSRIAVAGQSCGGLEAYQMRDDERVRYLGIFNSGFLDLGFFGGLLGLPNEDPDTIKDVKKPVFYFLGGKKDIAYKNGMADYAALTGVPKWVGNYPVGHLGTYAEPEGGAFGDAAVKWLQWVLKEDTSQANWFAGGGAQEDGWEEVDSERLEDLLTFAGV</sequence>
<gene>
    <name evidence="1" type="ORF">ANIA_02789</name>
</gene>
<keyword evidence="2" id="KW-1185">Reference proteome</keyword>
<name>Q5B9J1_EMENI</name>
<protein>
    <recommendedName>
        <fullName evidence="3">Carboxylesterase type B domain-containing protein</fullName>
    </recommendedName>
</protein>
<dbReference type="PANTHER" id="PTHR33428:SF14">
    <property type="entry name" value="CARBOXYLESTERASE TYPE B DOMAIN-CONTAINING PROTEIN"/>
    <property type="match status" value="1"/>
</dbReference>
<dbReference type="RefSeq" id="XP_660393.1">
    <property type="nucleotide sequence ID" value="XM_655301.1"/>
</dbReference>
<dbReference type="PANTHER" id="PTHR33428">
    <property type="entry name" value="CHLOROPHYLLASE-2, CHLOROPLASTIC"/>
    <property type="match status" value="1"/>
</dbReference>
<dbReference type="Gene3D" id="3.40.50.1820">
    <property type="entry name" value="alpha/beta hydrolase"/>
    <property type="match status" value="1"/>
</dbReference>
<proteinExistence type="predicted"/>
<dbReference type="eggNOG" id="ENOG502RZYU">
    <property type="taxonomic scope" value="Eukaryota"/>
</dbReference>
<dbReference type="OrthoDB" id="2141514at2759"/>
<accession>Q5B9J1</accession>
<evidence type="ECO:0000313" key="2">
    <source>
        <dbReference type="Proteomes" id="UP000000560"/>
    </source>
</evidence>
<dbReference type="GeneID" id="2873939"/>
<dbReference type="InterPro" id="IPR029058">
    <property type="entry name" value="AB_hydrolase_fold"/>
</dbReference>
<dbReference type="HOGENOM" id="CLU_073360_0_0_1"/>
<evidence type="ECO:0000313" key="1">
    <source>
        <dbReference type="EMBL" id="CBF84008.1"/>
    </source>
</evidence>
<dbReference type="SUPFAM" id="SSF53474">
    <property type="entry name" value="alpha/beta-Hydrolases"/>
    <property type="match status" value="1"/>
</dbReference>
<dbReference type="InParanoid" id="Q5B9J1"/>
<dbReference type="OMA" id="GLEAYQM"/>
<evidence type="ECO:0008006" key="3">
    <source>
        <dbReference type="Google" id="ProtNLM"/>
    </source>
</evidence>
<dbReference type="Proteomes" id="UP000000560">
    <property type="component" value="Chromosome VI"/>
</dbReference>
<reference evidence="2" key="1">
    <citation type="journal article" date="2005" name="Nature">
        <title>Sequencing of Aspergillus nidulans and comparative analysis with A. fumigatus and A. oryzae.</title>
        <authorList>
            <person name="Galagan J.E."/>
            <person name="Calvo S.E."/>
            <person name="Cuomo C."/>
            <person name="Ma L.J."/>
            <person name="Wortman J.R."/>
            <person name="Batzoglou S."/>
            <person name="Lee S.I."/>
            <person name="Basturkmen M."/>
            <person name="Spevak C.C."/>
            <person name="Clutterbuck J."/>
            <person name="Kapitonov V."/>
            <person name="Jurka J."/>
            <person name="Scazzocchio C."/>
            <person name="Farman M."/>
            <person name="Butler J."/>
            <person name="Purcell S."/>
            <person name="Harris S."/>
            <person name="Braus G.H."/>
            <person name="Draht O."/>
            <person name="Busch S."/>
            <person name="D'Enfert C."/>
            <person name="Bouchier C."/>
            <person name="Goldman G.H."/>
            <person name="Bell-Pedersen D."/>
            <person name="Griffiths-Jones S."/>
            <person name="Doonan J.H."/>
            <person name="Yu J."/>
            <person name="Vienken K."/>
            <person name="Pain A."/>
            <person name="Freitag M."/>
            <person name="Selker E.U."/>
            <person name="Archer D.B."/>
            <person name="Penalva M.A."/>
            <person name="Oakley B.R."/>
            <person name="Momany M."/>
            <person name="Tanaka T."/>
            <person name="Kumagai T."/>
            <person name="Asai K."/>
            <person name="Machida M."/>
            <person name="Nierman W.C."/>
            <person name="Denning D.W."/>
            <person name="Caddick M."/>
            <person name="Hynes M."/>
            <person name="Paoletti M."/>
            <person name="Fischer R."/>
            <person name="Miller B."/>
            <person name="Dyer P."/>
            <person name="Sachs M.S."/>
            <person name="Osmani S.A."/>
            <person name="Birren B.W."/>
        </authorList>
    </citation>
    <scope>NUCLEOTIDE SEQUENCE [LARGE SCALE GENOMIC DNA]</scope>
    <source>
        <strain evidence="2">FGSC A4 / ATCC 38163 / CBS 112.46 / NRRL 194 / M139</strain>
    </source>
</reference>
<dbReference type="KEGG" id="ani:ANIA_02789"/>
<dbReference type="AlphaFoldDB" id="Q5B9J1"/>
<accession>C8VJK8</accession>
<dbReference type="EMBL" id="BN001306">
    <property type="protein sequence ID" value="CBF84008.1"/>
    <property type="molecule type" value="Genomic_DNA"/>
</dbReference>
<organism evidence="1 2">
    <name type="scientific">Emericella nidulans (strain FGSC A4 / ATCC 38163 / CBS 112.46 / NRRL 194 / M139)</name>
    <name type="common">Aspergillus nidulans</name>
    <dbReference type="NCBI Taxonomy" id="227321"/>
    <lineage>
        <taxon>Eukaryota</taxon>
        <taxon>Fungi</taxon>
        <taxon>Dikarya</taxon>
        <taxon>Ascomycota</taxon>
        <taxon>Pezizomycotina</taxon>
        <taxon>Eurotiomycetes</taxon>
        <taxon>Eurotiomycetidae</taxon>
        <taxon>Eurotiales</taxon>
        <taxon>Aspergillaceae</taxon>
        <taxon>Aspergillus</taxon>
        <taxon>Aspergillus subgen. Nidulantes</taxon>
    </lineage>
</organism>